<accession>A0ACB9IAX1</accession>
<evidence type="ECO:0000313" key="2">
    <source>
        <dbReference type="Proteomes" id="UP001056120"/>
    </source>
</evidence>
<comment type="caution">
    <text evidence="1">The sequence shown here is derived from an EMBL/GenBank/DDBJ whole genome shotgun (WGS) entry which is preliminary data.</text>
</comment>
<organism evidence="1 2">
    <name type="scientific">Smallanthus sonchifolius</name>
    <dbReference type="NCBI Taxonomy" id="185202"/>
    <lineage>
        <taxon>Eukaryota</taxon>
        <taxon>Viridiplantae</taxon>
        <taxon>Streptophyta</taxon>
        <taxon>Embryophyta</taxon>
        <taxon>Tracheophyta</taxon>
        <taxon>Spermatophyta</taxon>
        <taxon>Magnoliopsida</taxon>
        <taxon>eudicotyledons</taxon>
        <taxon>Gunneridae</taxon>
        <taxon>Pentapetalae</taxon>
        <taxon>asterids</taxon>
        <taxon>campanulids</taxon>
        <taxon>Asterales</taxon>
        <taxon>Asteraceae</taxon>
        <taxon>Asteroideae</taxon>
        <taxon>Heliantheae alliance</taxon>
        <taxon>Millerieae</taxon>
        <taxon>Smallanthus</taxon>
    </lineage>
</organism>
<sequence>MTIVTSVVQLEKQHLAQIAKQVQKLTGARNVRIKTTIDDSLVAGFTIRYGNAQLKLINMSVQKSEST</sequence>
<keyword evidence="2" id="KW-1185">Reference proteome</keyword>
<dbReference type="Proteomes" id="UP001056120">
    <property type="component" value="Linkage Group LG09"/>
</dbReference>
<evidence type="ECO:0000313" key="1">
    <source>
        <dbReference type="EMBL" id="KAI3804655.1"/>
    </source>
</evidence>
<name>A0ACB9IAX1_9ASTR</name>
<reference evidence="2" key="1">
    <citation type="journal article" date="2022" name="Mol. Ecol. Resour.">
        <title>The genomes of chicory, endive, great burdock and yacon provide insights into Asteraceae palaeo-polyploidization history and plant inulin production.</title>
        <authorList>
            <person name="Fan W."/>
            <person name="Wang S."/>
            <person name="Wang H."/>
            <person name="Wang A."/>
            <person name="Jiang F."/>
            <person name="Liu H."/>
            <person name="Zhao H."/>
            <person name="Xu D."/>
            <person name="Zhang Y."/>
        </authorList>
    </citation>
    <scope>NUCLEOTIDE SEQUENCE [LARGE SCALE GENOMIC DNA]</scope>
    <source>
        <strain evidence="2">cv. Yunnan</strain>
    </source>
</reference>
<protein>
    <submittedName>
        <fullName evidence="1">Uncharacterized protein</fullName>
    </submittedName>
</protein>
<reference evidence="1 2" key="2">
    <citation type="journal article" date="2022" name="Mol. Ecol. Resour.">
        <title>The genomes of chicory, endive, great burdock and yacon provide insights into Asteraceae paleo-polyploidization history and plant inulin production.</title>
        <authorList>
            <person name="Fan W."/>
            <person name="Wang S."/>
            <person name="Wang H."/>
            <person name="Wang A."/>
            <person name="Jiang F."/>
            <person name="Liu H."/>
            <person name="Zhao H."/>
            <person name="Xu D."/>
            <person name="Zhang Y."/>
        </authorList>
    </citation>
    <scope>NUCLEOTIDE SEQUENCE [LARGE SCALE GENOMIC DNA]</scope>
    <source>
        <strain evidence="2">cv. Yunnan</strain>
        <tissue evidence="1">Leaves</tissue>
    </source>
</reference>
<dbReference type="EMBL" id="CM042026">
    <property type="protein sequence ID" value="KAI3804655.1"/>
    <property type="molecule type" value="Genomic_DNA"/>
</dbReference>
<proteinExistence type="predicted"/>
<gene>
    <name evidence="1" type="ORF">L1987_26362</name>
</gene>